<dbReference type="InterPro" id="IPR020449">
    <property type="entry name" value="Tscrpt_reg_AraC-type_HTH"/>
</dbReference>
<dbReference type="SUPFAM" id="SSF46689">
    <property type="entry name" value="Homeodomain-like"/>
    <property type="match status" value="1"/>
</dbReference>
<dbReference type="Gene3D" id="1.10.10.60">
    <property type="entry name" value="Homeodomain-like"/>
    <property type="match status" value="1"/>
</dbReference>
<dbReference type="SMART" id="SM00342">
    <property type="entry name" value="HTH_ARAC"/>
    <property type="match status" value="1"/>
</dbReference>
<evidence type="ECO:0000256" key="2">
    <source>
        <dbReference type="ARBA" id="ARBA00023125"/>
    </source>
</evidence>
<feature type="domain" description="HTH araC/xylS-type" evidence="4">
    <location>
        <begin position="90"/>
        <end position="191"/>
    </location>
</feature>
<dbReference type="GO" id="GO:0003700">
    <property type="term" value="F:DNA-binding transcription factor activity"/>
    <property type="evidence" value="ECO:0007669"/>
    <property type="project" value="InterPro"/>
</dbReference>
<dbReference type="PANTHER" id="PTHR46796">
    <property type="entry name" value="HTH-TYPE TRANSCRIPTIONAL ACTIVATOR RHAS-RELATED"/>
    <property type="match status" value="1"/>
</dbReference>
<dbReference type="InterPro" id="IPR050204">
    <property type="entry name" value="AraC_XylS_family_regulators"/>
</dbReference>
<evidence type="ECO:0000259" key="4">
    <source>
        <dbReference type="PROSITE" id="PS01124"/>
    </source>
</evidence>
<proteinExistence type="predicted"/>
<evidence type="ECO:0000313" key="6">
    <source>
        <dbReference type="Proteomes" id="UP000236723"/>
    </source>
</evidence>
<dbReference type="EMBL" id="FNVO01000012">
    <property type="protein sequence ID" value="SEG78841.1"/>
    <property type="molecule type" value="Genomic_DNA"/>
</dbReference>
<dbReference type="InterPro" id="IPR009057">
    <property type="entry name" value="Homeodomain-like_sf"/>
</dbReference>
<dbReference type="Proteomes" id="UP000236723">
    <property type="component" value="Unassembled WGS sequence"/>
</dbReference>
<dbReference type="PRINTS" id="PR00032">
    <property type="entry name" value="HTHARAC"/>
</dbReference>
<dbReference type="PANTHER" id="PTHR46796:SF6">
    <property type="entry name" value="ARAC SUBFAMILY"/>
    <property type="match status" value="1"/>
</dbReference>
<reference evidence="6" key="1">
    <citation type="submission" date="2016-10" db="EMBL/GenBank/DDBJ databases">
        <authorList>
            <person name="Varghese N."/>
            <person name="Submissions S."/>
        </authorList>
    </citation>
    <scope>NUCLEOTIDE SEQUENCE [LARGE SCALE GENOMIC DNA]</scope>
    <source>
        <strain evidence="6">DSM 43163</strain>
    </source>
</reference>
<keyword evidence="1" id="KW-0805">Transcription regulation</keyword>
<keyword evidence="6" id="KW-1185">Reference proteome</keyword>
<gene>
    <name evidence="5" type="ORF">SAMN04489712_112131</name>
</gene>
<name>A0A1H6D0A9_9ACTN</name>
<evidence type="ECO:0000256" key="1">
    <source>
        <dbReference type="ARBA" id="ARBA00023015"/>
    </source>
</evidence>
<sequence>MVVQIPRTSLQLRSNDINRIVSVPFSARTGVAAVLWNHLVQLMRHAHEYTTVDELGLARVTVDLVEAACAHRLHVHMPQSLLSGKQALITEILGFIQQSLGNPELCPESIAAAHQISTRYLHKLFQEKGTTVASWIRHRRLEQCRHDLANPQLGTRPIYAIAMHWGFTDGAHFSRIFRATYGTPPKDYRNNMLKSAAHRMHADR</sequence>
<dbReference type="PROSITE" id="PS01124">
    <property type="entry name" value="HTH_ARAC_FAMILY_2"/>
    <property type="match status" value="1"/>
</dbReference>
<keyword evidence="2" id="KW-0238">DNA-binding</keyword>
<organism evidence="5 6">
    <name type="scientific">Thermomonospora echinospora</name>
    <dbReference type="NCBI Taxonomy" id="1992"/>
    <lineage>
        <taxon>Bacteria</taxon>
        <taxon>Bacillati</taxon>
        <taxon>Actinomycetota</taxon>
        <taxon>Actinomycetes</taxon>
        <taxon>Streptosporangiales</taxon>
        <taxon>Thermomonosporaceae</taxon>
        <taxon>Thermomonospora</taxon>
    </lineage>
</organism>
<accession>A0A1H6D0A9</accession>
<dbReference type="Pfam" id="PF12833">
    <property type="entry name" value="HTH_18"/>
    <property type="match status" value="1"/>
</dbReference>
<dbReference type="AlphaFoldDB" id="A0A1H6D0A9"/>
<keyword evidence="3" id="KW-0804">Transcription</keyword>
<evidence type="ECO:0000256" key="3">
    <source>
        <dbReference type="ARBA" id="ARBA00023163"/>
    </source>
</evidence>
<dbReference type="GO" id="GO:0043565">
    <property type="term" value="F:sequence-specific DNA binding"/>
    <property type="evidence" value="ECO:0007669"/>
    <property type="project" value="InterPro"/>
</dbReference>
<protein>
    <submittedName>
        <fullName evidence="5">Helix-turn-helix domain-containing protein</fullName>
    </submittedName>
</protein>
<dbReference type="InterPro" id="IPR018060">
    <property type="entry name" value="HTH_AraC"/>
</dbReference>
<evidence type="ECO:0000313" key="5">
    <source>
        <dbReference type="EMBL" id="SEG78841.1"/>
    </source>
</evidence>